<feature type="coiled-coil region" evidence="1">
    <location>
        <begin position="4"/>
        <end position="31"/>
    </location>
</feature>
<sequence>MKMEDELRNYKNELEAQLKEIESLITLNNKNLARLKNLPEFGVKASTARGCHQYYLIDKDTGKRKYACKEKLKLVKKLIQRDYAVAVDKKLIDLRNRLDRFISNYDISEVEALYEKLPTARKSMVIPVIEPDDVFIKRWYEAHPGQQNTYHEDGIYQTNRGDMVRSKSEKIIADALEKFKIPYQYEPMLELGHNTVYPDFVALNVRTRKTLYWEHLGIVSDIEYAAKNFIKIQNYEKHGYLLGKNLITTMESEDIPIDVKLVERKIKEFLL</sequence>
<dbReference type="AlphaFoldDB" id="A0A1M6A2X1"/>
<dbReference type="OrthoDB" id="243939at2"/>
<keyword evidence="1" id="KW-0175">Coiled coil</keyword>
<evidence type="ECO:0000256" key="1">
    <source>
        <dbReference type="SAM" id="Coils"/>
    </source>
</evidence>
<gene>
    <name evidence="2" type="ORF">SAMN02745725_00065</name>
</gene>
<dbReference type="EMBL" id="FQYQ01000001">
    <property type="protein sequence ID" value="SHI30543.1"/>
    <property type="molecule type" value="Genomic_DNA"/>
</dbReference>
<dbReference type="Proteomes" id="UP000184185">
    <property type="component" value="Unassembled WGS sequence"/>
</dbReference>
<reference evidence="2 3" key="1">
    <citation type="submission" date="2016-11" db="EMBL/GenBank/DDBJ databases">
        <authorList>
            <person name="Jaros S."/>
            <person name="Januszkiewicz K."/>
            <person name="Wedrychowicz H."/>
        </authorList>
    </citation>
    <scope>NUCLEOTIDE SEQUENCE [LARGE SCALE GENOMIC DNA]</scope>
    <source>
        <strain evidence="2 3">DSM 14809</strain>
    </source>
</reference>
<protein>
    <submittedName>
        <fullName evidence="2">Uncharacterized protein</fullName>
    </submittedName>
</protein>
<evidence type="ECO:0000313" key="3">
    <source>
        <dbReference type="Proteomes" id="UP000184185"/>
    </source>
</evidence>
<keyword evidence="3" id="KW-1185">Reference proteome</keyword>
<name>A0A1M6A2X1_PSEXY</name>
<accession>A0A1M6A2X1</accession>
<evidence type="ECO:0000313" key="2">
    <source>
        <dbReference type="EMBL" id="SHI30543.1"/>
    </source>
</evidence>
<proteinExistence type="predicted"/>
<organism evidence="2 3">
    <name type="scientific">Pseudobutyrivibrio xylanivorans DSM 14809</name>
    <dbReference type="NCBI Taxonomy" id="1123012"/>
    <lineage>
        <taxon>Bacteria</taxon>
        <taxon>Bacillati</taxon>
        <taxon>Bacillota</taxon>
        <taxon>Clostridia</taxon>
        <taxon>Lachnospirales</taxon>
        <taxon>Lachnospiraceae</taxon>
        <taxon>Pseudobutyrivibrio</taxon>
    </lineage>
</organism>
<dbReference type="RefSeq" id="WP_072910884.1">
    <property type="nucleotide sequence ID" value="NZ_FQYQ01000001.1"/>
</dbReference>